<keyword evidence="2" id="KW-1185">Reference proteome</keyword>
<name>A0ABD1ZV77_VESSQ</name>
<reference evidence="1 2" key="1">
    <citation type="journal article" date="2024" name="Ann. Entomol. Soc. Am.">
        <title>Genomic analyses of the southern and eastern yellowjacket wasps (Hymenoptera: Vespidae) reveal evolutionary signatures of social life.</title>
        <authorList>
            <person name="Catto M.A."/>
            <person name="Caine P.B."/>
            <person name="Orr S.E."/>
            <person name="Hunt B.G."/>
            <person name="Goodisman M.A.D."/>
        </authorList>
    </citation>
    <scope>NUCLEOTIDE SEQUENCE [LARGE SCALE GENOMIC DNA]</scope>
    <source>
        <strain evidence="1">233</strain>
        <tissue evidence="1">Head and thorax</tissue>
    </source>
</reference>
<dbReference type="EMBL" id="JAUDFV010000177">
    <property type="protein sequence ID" value="KAL2711410.1"/>
    <property type="molecule type" value="Genomic_DNA"/>
</dbReference>
<dbReference type="AlphaFoldDB" id="A0ABD1ZV77"/>
<evidence type="ECO:0000313" key="1">
    <source>
        <dbReference type="EMBL" id="KAL2711410.1"/>
    </source>
</evidence>
<gene>
    <name evidence="1" type="ORF">V1478_019007</name>
</gene>
<proteinExistence type="predicted"/>
<accession>A0ABD1ZV77</accession>
<comment type="caution">
    <text evidence="1">The sequence shown here is derived from an EMBL/GenBank/DDBJ whole genome shotgun (WGS) entry which is preliminary data.</text>
</comment>
<sequence length="63" mass="7553">MGVAEGLKKLFFQKRRVYPTQDFPIILKSFKKHYKYNNDKKTFVELTTLSTRLFQKCISFDQS</sequence>
<organism evidence="1 2">
    <name type="scientific">Vespula squamosa</name>
    <name type="common">Southern yellow jacket</name>
    <name type="synonym">Wasp</name>
    <dbReference type="NCBI Taxonomy" id="30214"/>
    <lineage>
        <taxon>Eukaryota</taxon>
        <taxon>Metazoa</taxon>
        <taxon>Ecdysozoa</taxon>
        <taxon>Arthropoda</taxon>
        <taxon>Hexapoda</taxon>
        <taxon>Insecta</taxon>
        <taxon>Pterygota</taxon>
        <taxon>Neoptera</taxon>
        <taxon>Endopterygota</taxon>
        <taxon>Hymenoptera</taxon>
        <taxon>Apocrita</taxon>
        <taxon>Aculeata</taxon>
        <taxon>Vespoidea</taxon>
        <taxon>Vespidae</taxon>
        <taxon>Vespinae</taxon>
        <taxon>Vespula</taxon>
    </lineage>
</organism>
<evidence type="ECO:0000313" key="2">
    <source>
        <dbReference type="Proteomes" id="UP001607302"/>
    </source>
</evidence>
<protein>
    <submittedName>
        <fullName evidence="1">Uncharacterized protein</fullName>
    </submittedName>
</protein>
<dbReference type="Proteomes" id="UP001607302">
    <property type="component" value="Unassembled WGS sequence"/>
</dbReference>